<dbReference type="Proteomes" id="UP000620124">
    <property type="component" value="Unassembled WGS sequence"/>
</dbReference>
<feature type="compositionally biased region" description="Acidic residues" evidence="1">
    <location>
        <begin position="141"/>
        <end position="154"/>
    </location>
</feature>
<evidence type="ECO:0000313" key="3">
    <source>
        <dbReference type="EMBL" id="KAF7349789.1"/>
    </source>
</evidence>
<dbReference type="InterPro" id="IPR045341">
    <property type="entry name" value="DUF6532"/>
</dbReference>
<dbReference type="EMBL" id="JACAZI010000010">
    <property type="protein sequence ID" value="KAF7349789.1"/>
    <property type="molecule type" value="Genomic_DNA"/>
</dbReference>
<feature type="compositionally biased region" description="Polar residues" evidence="1">
    <location>
        <begin position="155"/>
        <end position="164"/>
    </location>
</feature>
<dbReference type="Pfam" id="PF20149">
    <property type="entry name" value="DUF6532"/>
    <property type="match status" value="1"/>
</dbReference>
<protein>
    <recommendedName>
        <fullName evidence="2">DUF6532 domain-containing protein</fullName>
    </recommendedName>
</protein>
<sequence>MTVRAEFEIFLGSDGSCDPVQKKRDDMSLFTPLSPSCTTMAPHRIDDSDSDSGDEAPAAAAIPAPKKPRASRDDVSGNETFANRTRDPSSRKPSKRQSATEKENLETAQKRLADAEKAFLKLRKKVNTMEAQPKDKNAADDGPESEDNDFDEQLNTDFTSSIKSLGQLPVPPPRTIVPLRKTTKGNATKAAAISSQAFKALPELAPDARHHANTSPPPPSPTHSTYDEDEYTTPIFPNRRTPLPSGGTPSSPGHAEKRPLLLTESSSTAPPPKRKKSKVKEPQLRDGFVPGPRAKPNASDYEPIVEALLLRACAEYSARCVGLGSFPPMALQYQWADECFNNSCTSSSQRYKLLPRMIKVITKRGSHVRGKVVDTYRPVFRVHYGFQRGTSKAAITANKAKAEALLKKASFHYKDPVTRTGYGENQIILDARPEYLFKNKKSLAAVFPSYFNPISVAQLALEFTILQSLTQEYSTGIHIPVEFTEKDMHQAYLTHVADIEKWIGLNPVVTEKLRRKWYKKAAQHIAPAEREQDTHIDNEDQDALRMQLDGRTGDTDSENEDDAAAGGGLNMNRWPYISFKKILFLFL</sequence>
<keyword evidence="4" id="KW-1185">Reference proteome</keyword>
<evidence type="ECO:0000259" key="2">
    <source>
        <dbReference type="Pfam" id="PF20149"/>
    </source>
</evidence>
<comment type="caution">
    <text evidence="3">The sequence shown here is derived from an EMBL/GenBank/DDBJ whole genome shotgun (WGS) entry which is preliminary data.</text>
</comment>
<feature type="compositionally biased region" description="Low complexity" evidence="1">
    <location>
        <begin position="244"/>
        <end position="253"/>
    </location>
</feature>
<feature type="region of interest" description="Disordered" evidence="1">
    <location>
        <begin position="124"/>
        <end position="297"/>
    </location>
</feature>
<feature type="domain" description="DUF6532" evidence="2">
    <location>
        <begin position="312"/>
        <end position="502"/>
    </location>
</feature>
<accession>A0A8H6Y0M7</accession>
<feature type="compositionally biased region" description="Basic and acidic residues" evidence="1">
    <location>
        <begin position="98"/>
        <end position="112"/>
    </location>
</feature>
<dbReference type="AlphaFoldDB" id="A0A8H6Y0M7"/>
<dbReference type="OrthoDB" id="3192693at2759"/>
<reference evidence="3" key="1">
    <citation type="submission" date="2020-05" db="EMBL/GenBank/DDBJ databases">
        <title>Mycena genomes resolve the evolution of fungal bioluminescence.</title>
        <authorList>
            <person name="Tsai I.J."/>
        </authorList>
    </citation>
    <scope>NUCLEOTIDE SEQUENCE</scope>
    <source>
        <strain evidence="3">CCC161011</strain>
    </source>
</reference>
<evidence type="ECO:0000313" key="4">
    <source>
        <dbReference type="Proteomes" id="UP000620124"/>
    </source>
</evidence>
<feature type="region of interest" description="Disordered" evidence="1">
    <location>
        <begin position="32"/>
        <end position="112"/>
    </location>
</feature>
<organism evidence="3 4">
    <name type="scientific">Mycena venus</name>
    <dbReference type="NCBI Taxonomy" id="2733690"/>
    <lineage>
        <taxon>Eukaryota</taxon>
        <taxon>Fungi</taxon>
        <taxon>Dikarya</taxon>
        <taxon>Basidiomycota</taxon>
        <taxon>Agaricomycotina</taxon>
        <taxon>Agaricomycetes</taxon>
        <taxon>Agaricomycetidae</taxon>
        <taxon>Agaricales</taxon>
        <taxon>Marasmiineae</taxon>
        <taxon>Mycenaceae</taxon>
        <taxon>Mycena</taxon>
    </lineage>
</organism>
<name>A0A8H6Y0M7_9AGAR</name>
<evidence type="ECO:0000256" key="1">
    <source>
        <dbReference type="SAM" id="MobiDB-lite"/>
    </source>
</evidence>
<proteinExistence type="predicted"/>
<feature type="compositionally biased region" description="Low complexity" evidence="1">
    <location>
        <begin position="55"/>
        <end position="64"/>
    </location>
</feature>
<gene>
    <name evidence="3" type="ORF">MVEN_01278900</name>
</gene>